<reference evidence="1 2" key="1">
    <citation type="submission" date="2017-06" db="EMBL/GenBank/DDBJ databases">
        <title>Ant-infecting Ophiocordyceps genomes reveal a high diversity of potential behavioral manipulation genes and a possible major role for enterotoxins.</title>
        <authorList>
            <person name="De Bekker C."/>
            <person name="Evans H.C."/>
            <person name="Brachmann A."/>
            <person name="Hughes D.P."/>
        </authorList>
    </citation>
    <scope>NUCLEOTIDE SEQUENCE [LARGE SCALE GENOMIC DNA]</scope>
    <source>
        <strain evidence="1 2">1348a</strain>
    </source>
</reference>
<accession>A0A2C5XZZ8</accession>
<evidence type="ECO:0000313" key="1">
    <source>
        <dbReference type="EMBL" id="PHH81249.1"/>
    </source>
</evidence>
<evidence type="ECO:0000313" key="2">
    <source>
        <dbReference type="Proteomes" id="UP000224854"/>
    </source>
</evidence>
<organism evidence="1 2">
    <name type="scientific">Ophiocordyceps australis</name>
    <dbReference type="NCBI Taxonomy" id="1399860"/>
    <lineage>
        <taxon>Eukaryota</taxon>
        <taxon>Fungi</taxon>
        <taxon>Dikarya</taxon>
        <taxon>Ascomycota</taxon>
        <taxon>Pezizomycotina</taxon>
        <taxon>Sordariomycetes</taxon>
        <taxon>Hypocreomycetidae</taxon>
        <taxon>Hypocreales</taxon>
        <taxon>Ophiocordycipitaceae</taxon>
        <taxon>Ophiocordyceps</taxon>
    </lineage>
</organism>
<proteinExistence type="predicted"/>
<keyword evidence="2" id="KW-1185">Reference proteome</keyword>
<sequence>MAPKPSVPGLSTIQRHITGHNEKGESVFLSTDEGDHFRVMHDERSNDKQAVAKIIYSTQETPIELNGDGDIRKAAEKEVFYCPLQASAFNLYTFKSLL</sequence>
<dbReference type="AlphaFoldDB" id="A0A2C5XZZ8"/>
<name>A0A2C5XZZ8_9HYPO</name>
<dbReference type="EMBL" id="NJEU01000134">
    <property type="protein sequence ID" value="PHH81249.1"/>
    <property type="molecule type" value="Genomic_DNA"/>
</dbReference>
<protein>
    <submittedName>
        <fullName evidence="1">Uncharacterized protein</fullName>
    </submittedName>
</protein>
<gene>
    <name evidence="1" type="ORF">CDD82_1188</name>
</gene>
<comment type="caution">
    <text evidence="1">The sequence shown here is derived from an EMBL/GenBank/DDBJ whole genome shotgun (WGS) entry which is preliminary data.</text>
</comment>
<dbReference type="Proteomes" id="UP000224854">
    <property type="component" value="Unassembled WGS sequence"/>
</dbReference>
<dbReference type="OrthoDB" id="5840532at2759"/>